<dbReference type="InterPro" id="IPR035965">
    <property type="entry name" value="PAS-like_dom_sf"/>
</dbReference>
<evidence type="ECO:0000259" key="3">
    <source>
        <dbReference type="PROSITE" id="PS50112"/>
    </source>
</evidence>
<dbReference type="InterPro" id="IPR001932">
    <property type="entry name" value="PPM-type_phosphatase-like_dom"/>
</dbReference>
<keyword evidence="1" id="KW-0378">Hydrolase</keyword>
<feature type="domain" description="PAS" evidence="3">
    <location>
        <begin position="151"/>
        <end position="195"/>
    </location>
</feature>
<dbReference type="InterPro" id="IPR052016">
    <property type="entry name" value="Bact_Sigma-Reg"/>
</dbReference>
<dbReference type="SMART" id="SM00091">
    <property type="entry name" value="PAS"/>
    <property type="match status" value="3"/>
</dbReference>
<dbReference type="Proteomes" id="UP001500013">
    <property type="component" value="Unassembled WGS sequence"/>
</dbReference>
<dbReference type="NCBIfam" id="TIGR00229">
    <property type="entry name" value="sensory_box"/>
    <property type="match status" value="2"/>
</dbReference>
<dbReference type="InterPro" id="IPR029016">
    <property type="entry name" value="GAF-like_dom_sf"/>
</dbReference>
<evidence type="ECO:0000313" key="6">
    <source>
        <dbReference type="Proteomes" id="UP001500013"/>
    </source>
</evidence>
<dbReference type="Gene3D" id="3.30.450.20">
    <property type="entry name" value="PAS domain"/>
    <property type="match status" value="3"/>
</dbReference>
<dbReference type="Pfam" id="PF07228">
    <property type="entry name" value="SpoIIE"/>
    <property type="match status" value="1"/>
</dbReference>
<feature type="domain" description="PAC" evidence="4">
    <location>
        <begin position="87"/>
        <end position="143"/>
    </location>
</feature>
<dbReference type="InterPro" id="IPR036457">
    <property type="entry name" value="PPM-type-like_dom_sf"/>
</dbReference>
<reference evidence="5 6" key="1">
    <citation type="journal article" date="2019" name="Int. J. Syst. Evol. Microbiol.">
        <title>The Global Catalogue of Microorganisms (GCM) 10K type strain sequencing project: providing services to taxonomists for standard genome sequencing and annotation.</title>
        <authorList>
            <consortium name="The Broad Institute Genomics Platform"/>
            <consortium name="The Broad Institute Genome Sequencing Center for Infectious Disease"/>
            <person name="Wu L."/>
            <person name="Ma J."/>
        </authorList>
    </citation>
    <scope>NUCLEOTIDE SEQUENCE [LARGE SCALE GENOMIC DNA]</scope>
    <source>
        <strain evidence="5 6">JCM 15628</strain>
    </source>
</reference>
<dbReference type="InterPro" id="IPR000014">
    <property type="entry name" value="PAS"/>
</dbReference>
<dbReference type="PANTHER" id="PTHR43156:SF2">
    <property type="entry name" value="STAGE II SPORULATION PROTEIN E"/>
    <property type="match status" value="1"/>
</dbReference>
<keyword evidence="2" id="KW-0175">Coiled coil</keyword>
<evidence type="ECO:0000259" key="4">
    <source>
        <dbReference type="PROSITE" id="PS50113"/>
    </source>
</evidence>
<dbReference type="PROSITE" id="PS50112">
    <property type="entry name" value="PAS"/>
    <property type="match status" value="1"/>
</dbReference>
<proteinExistence type="predicted"/>
<dbReference type="Pfam" id="PF08448">
    <property type="entry name" value="PAS_4"/>
    <property type="match status" value="2"/>
</dbReference>
<dbReference type="SUPFAM" id="SSF81606">
    <property type="entry name" value="PP2C-like"/>
    <property type="match status" value="1"/>
</dbReference>
<comment type="caution">
    <text evidence="5">The sequence shown here is derived from an EMBL/GenBank/DDBJ whole genome shotgun (WGS) entry which is preliminary data.</text>
</comment>
<feature type="coiled-coil region" evidence="2">
    <location>
        <begin position="134"/>
        <end position="161"/>
    </location>
</feature>
<evidence type="ECO:0000313" key="5">
    <source>
        <dbReference type="EMBL" id="GAA1985015.1"/>
    </source>
</evidence>
<dbReference type="SUPFAM" id="SSF55781">
    <property type="entry name" value="GAF domain-like"/>
    <property type="match status" value="1"/>
</dbReference>
<sequence>MSLVPVSNNRPGVGLELMRELLSELPTAVAYLSGPDHRFEFANEAYRQLVGGRHVEGRPIRGALPEVQGQGYFELLDQVLRTGEPYRGSEARVVVVDSAGTPNELFVDFVYQPVRGAGGTPVGVLVQAADVTDHVRGKQRLEQLTVQLRETQERYQSLFRTMLQGVVYHGPEGVITAANPAAGQMLGVDPEQLVGLSPSGESWNAVREDGRPFPGAEHPAMVALRTGTTVRARVMGVRHGRTGERRWLSVTAVPDSFGPDGLPRRVYAMFDDVTREKRTAAALRERDQLIGRLRDADVLGIVTADETRIFDANSAFLRMVGYTPEDLAAGHIRWPEMTPAEWVPADADAIEQLRATGSCRPFEKELLHADGHRVPILLGAAVIGHEPLQWITFVLDQSERRAAEAERTRLHAAAEAARAQAERVEERLSLLLRAGAVVAATHDRRQMLQHATGLVVPALGDFSAVVLADPGGGLAVVAAELVQPECRPLLEGLGVRDECVVGPGVTLETAFAAPTGQLLRPQEAPLGAWVSPGTRLAGVLEGLSANSLITVPLTSHAKRVGLLLVGRSGDRTPFAGNDLEVVEELGRRLSAGLANVEGFARDHSVAETLQRAVLPGALPRLPGLDLAVRYLPATEGAKVGGDWYDAFPVDENRLALVIGDVVGHDIGSASAMGQVRNALRAYAVDDSDPSTVLARTNSAVRRLLPDTLATVFYARLDLRTGQLTYANAGHPPPLAIGAGVPTLLDSAGGLVLGAVPSTEYAWAERTLTRPGGLLLYSDGLIENRSQSLDEGLSALVSAMTDSTADTADDLCRIAEQELLDESTRADDVCMLAVRLT</sequence>
<evidence type="ECO:0008006" key="7">
    <source>
        <dbReference type="Google" id="ProtNLM"/>
    </source>
</evidence>
<dbReference type="PROSITE" id="PS50113">
    <property type="entry name" value="PAC"/>
    <property type="match status" value="2"/>
</dbReference>
<dbReference type="Gene3D" id="3.30.450.40">
    <property type="match status" value="1"/>
</dbReference>
<evidence type="ECO:0000256" key="2">
    <source>
        <dbReference type="SAM" id="Coils"/>
    </source>
</evidence>
<evidence type="ECO:0000256" key="1">
    <source>
        <dbReference type="ARBA" id="ARBA00022801"/>
    </source>
</evidence>
<name>A0ABN2SDU8_9MICO</name>
<dbReference type="SUPFAM" id="SSF55785">
    <property type="entry name" value="PYP-like sensor domain (PAS domain)"/>
    <property type="match status" value="3"/>
</dbReference>
<dbReference type="CDD" id="cd00130">
    <property type="entry name" value="PAS"/>
    <property type="match status" value="2"/>
</dbReference>
<organism evidence="5 6">
    <name type="scientific">Terrabacter lapilli</name>
    <dbReference type="NCBI Taxonomy" id="436231"/>
    <lineage>
        <taxon>Bacteria</taxon>
        <taxon>Bacillati</taxon>
        <taxon>Actinomycetota</taxon>
        <taxon>Actinomycetes</taxon>
        <taxon>Micrococcales</taxon>
        <taxon>Intrasporangiaceae</taxon>
        <taxon>Terrabacter</taxon>
    </lineage>
</organism>
<dbReference type="EMBL" id="BAAAPU010000008">
    <property type="protein sequence ID" value="GAA1985015.1"/>
    <property type="molecule type" value="Genomic_DNA"/>
</dbReference>
<dbReference type="InterPro" id="IPR013656">
    <property type="entry name" value="PAS_4"/>
</dbReference>
<dbReference type="Gene3D" id="3.60.40.10">
    <property type="entry name" value="PPM-type phosphatase domain"/>
    <property type="match status" value="1"/>
</dbReference>
<protein>
    <recommendedName>
        <fullName evidence="7">PAS domain S-box-containing protein</fullName>
    </recommendedName>
</protein>
<dbReference type="InterPro" id="IPR000700">
    <property type="entry name" value="PAS-assoc_C"/>
</dbReference>
<dbReference type="Pfam" id="PF13426">
    <property type="entry name" value="PAS_9"/>
    <property type="match status" value="1"/>
</dbReference>
<accession>A0ABN2SDU8</accession>
<dbReference type="SMART" id="SM00331">
    <property type="entry name" value="PP2C_SIG"/>
    <property type="match status" value="1"/>
</dbReference>
<gene>
    <name evidence="5" type="ORF">GCM10009817_28080</name>
</gene>
<keyword evidence="6" id="KW-1185">Reference proteome</keyword>
<dbReference type="PANTHER" id="PTHR43156">
    <property type="entry name" value="STAGE II SPORULATION PROTEIN E-RELATED"/>
    <property type="match status" value="1"/>
</dbReference>
<feature type="coiled-coil region" evidence="2">
    <location>
        <begin position="395"/>
        <end position="434"/>
    </location>
</feature>
<feature type="domain" description="PAC" evidence="4">
    <location>
        <begin position="228"/>
        <end position="285"/>
    </location>
</feature>